<keyword evidence="2" id="KW-1133">Transmembrane helix</keyword>
<feature type="compositionally biased region" description="Polar residues" evidence="1">
    <location>
        <begin position="1"/>
        <end position="10"/>
    </location>
</feature>
<keyword evidence="2" id="KW-0812">Transmembrane</keyword>
<dbReference type="EMBL" id="JBHTII010000001">
    <property type="protein sequence ID" value="MFD0789830.1"/>
    <property type="molecule type" value="Genomic_DNA"/>
</dbReference>
<proteinExistence type="predicted"/>
<feature type="transmembrane region" description="Helical" evidence="2">
    <location>
        <begin position="169"/>
        <end position="189"/>
    </location>
</feature>
<feature type="transmembrane region" description="Helical" evidence="2">
    <location>
        <begin position="68"/>
        <end position="94"/>
    </location>
</feature>
<keyword evidence="2" id="KW-0472">Membrane</keyword>
<organism evidence="3 4">
    <name type="scientific">Microbacterium insulae</name>
    <dbReference type="NCBI Taxonomy" id="483014"/>
    <lineage>
        <taxon>Bacteria</taxon>
        <taxon>Bacillati</taxon>
        <taxon>Actinomycetota</taxon>
        <taxon>Actinomycetes</taxon>
        <taxon>Micrococcales</taxon>
        <taxon>Microbacteriaceae</taxon>
        <taxon>Microbacterium</taxon>
    </lineage>
</organism>
<name>A0ABW3AGE0_9MICO</name>
<evidence type="ECO:0000313" key="4">
    <source>
        <dbReference type="Proteomes" id="UP001597055"/>
    </source>
</evidence>
<dbReference type="Proteomes" id="UP001597055">
    <property type="component" value="Unassembled WGS sequence"/>
</dbReference>
<evidence type="ECO:0008006" key="5">
    <source>
        <dbReference type="Google" id="ProtNLM"/>
    </source>
</evidence>
<protein>
    <recommendedName>
        <fullName evidence="5">Integral membrane protein</fullName>
    </recommendedName>
</protein>
<sequence>MSDDQQSGVPSTRRRRRGSDRARQELAELTGGESAFVQYFKERVYATFTGLALVLVLANSEHPEPARSFWVLALGVLGITVAGFVAEVISHLAVHRDFPDATGWLVLLRVAGGALGTAVVPLALIALAWIGVWSSESALLAATIVYIATLVVIGLLAVRGSRLVWWKQLVALGILLVLGLVVVGLQTLAHSVGGH</sequence>
<accession>A0ABW3AGE0</accession>
<gene>
    <name evidence="3" type="ORF">ACFQ0P_05420</name>
</gene>
<comment type="caution">
    <text evidence="3">The sequence shown here is derived from an EMBL/GenBank/DDBJ whole genome shotgun (WGS) entry which is preliminary data.</text>
</comment>
<reference evidence="4" key="1">
    <citation type="journal article" date="2019" name="Int. J. Syst. Evol. Microbiol.">
        <title>The Global Catalogue of Microorganisms (GCM) 10K type strain sequencing project: providing services to taxonomists for standard genome sequencing and annotation.</title>
        <authorList>
            <consortium name="The Broad Institute Genomics Platform"/>
            <consortium name="The Broad Institute Genome Sequencing Center for Infectious Disease"/>
            <person name="Wu L."/>
            <person name="Ma J."/>
        </authorList>
    </citation>
    <scope>NUCLEOTIDE SEQUENCE [LARGE SCALE GENOMIC DNA]</scope>
    <source>
        <strain evidence="4">CCUG 54523</strain>
    </source>
</reference>
<dbReference type="RefSeq" id="WP_204981096.1">
    <property type="nucleotide sequence ID" value="NZ_JBHTII010000001.1"/>
</dbReference>
<feature type="region of interest" description="Disordered" evidence="1">
    <location>
        <begin position="1"/>
        <end position="24"/>
    </location>
</feature>
<feature type="transmembrane region" description="Helical" evidence="2">
    <location>
        <begin position="138"/>
        <end position="157"/>
    </location>
</feature>
<evidence type="ECO:0000313" key="3">
    <source>
        <dbReference type="EMBL" id="MFD0789830.1"/>
    </source>
</evidence>
<evidence type="ECO:0000256" key="1">
    <source>
        <dbReference type="SAM" id="MobiDB-lite"/>
    </source>
</evidence>
<feature type="transmembrane region" description="Helical" evidence="2">
    <location>
        <begin position="106"/>
        <end position="132"/>
    </location>
</feature>
<evidence type="ECO:0000256" key="2">
    <source>
        <dbReference type="SAM" id="Phobius"/>
    </source>
</evidence>
<keyword evidence="4" id="KW-1185">Reference proteome</keyword>